<keyword evidence="2" id="KW-0732">Signal</keyword>
<evidence type="ECO:0000313" key="3">
    <source>
        <dbReference type="EMBL" id="NBD22820.1"/>
    </source>
</evidence>
<evidence type="ECO:0000256" key="1">
    <source>
        <dbReference type="SAM" id="MobiDB-lite"/>
    </source>
</evidence>
<comment type="caution">
    <text evidence="3">The sequence shown here is derived from an EMBL/GenBank/DDBJ whole genome shotgun (WGS) entry which is preliminary data.</text>
</comment>
<feature type="region of interest" description="Disordered" evidence="1">
    <location>
        <begin position="25"/>
        <end position="51"/>
    </location>
</feature>
<reference evidence="3 4" key="1">
    <citation type="submission" date="2020-01" db="EMBL/GenBank/DDBJ databases">
        <title>Paenibacillus soybeanensis sp. nov. isolated from the nodules of soybean (Glycine max(L.) Merr).</title>
        <authorList>
            <person name="Wang H."/>
        </authorList>
    </citation>
    <scope>NUCLEOTIDE SEQUENCE [LARGE SCALE GENOMIC DNA]</scope>
    <source>
        <strain evidence="3 4">T1</strain>
    </source>
</reference>
<dbReference type="InterPro" id="IPR014247">
    <property type="entry name" value="Spore_lipoprot_YhcN/YlaJ"/>
</dbReference>
<dbReference type="NCBIfam" id="TIGR02898">
    <property type="entry name" value="spore_YhcN_YlaJ"/>
    <property type="match status" value="1"/>
</dbReference>
<evidence type="ECO:0000313" key="4">
    <source>
        <dbReference type="Proteomes" id="UP000665561"/>
    </source>
</evidence>
<gene>
    <name evidence="3" type="ORF">GT019_02930</name>
</gene>
<feature type="region of interest" description="Disordered" evidence="1">
    <location>
        <begin position="162"/>
        <end position="185"/>
    </location>
</feature>
<dbReference type="Pfam" id="PF09580">
    <property type="entry name" value="Spore_YhcN_YlaJ"/>
    <property type="match status" value="1"/>
</dbReference>
<organism evidence="3 4">
    <name type="scientific">Paenibacillus glycinis</name>
    <dbReference type="NCBI Taxonomy" id="2697035"/>
    <lineage>
        <taxon>Bacteria</taxon>
        <taxon>Bacillati</taxon>
        <taxon>Bacillota</taxon>
        <taxon>Bacilli</taxon>
        <taxon>Bacillales</taxon>
        <taxon>Paenibacillaceae</taxon>
        <taxon>Paenibacillus</taxon>
    </lineage>
</organism>
<accession>A0ABW9XJR0</accession>
<evidence type="ECO:0000256" key="2">
    <source>
        <dbReference type="SAM" id="SignalP"/>
    </source>
</evidence>
<dbReference type="PROSITE" id="PS51257">
    <property type="entry name" value="PROKAR_LIPOPROTEIN"/>
    <property type="match status" value="1"/>
</dbReference>
<protein>
    <submittedName>
        <fullName evidence="3">YhcN/YlaJ family sporulation lipoprotein</fullName>
    </submittedName>
</protein>
<proteinExistence type="predicted"/>
<keyword evidence="4" id="KW-1185">Reference proteome</keyword>
<keyword evidence="3" id="KW-0449">Lipoprotein</keyword>
<feature type="signal peptide" evidence="2">
    <location>
        <begin position="1"/>
        <end position="23"/>
    </location>
</feature>
<dbReference type="InterPro" id="IPR019076">
    <property type="entry name" value="Spore_lipoprot_YhcN/YlaJ-like"/>
</dbReference>
<dbReference type="RefSeq" id="WP_161740987.1">
    <property type="nucleotide sequence ID" value="NZ_JAAAMV010000001.1"/>
</dbReference>
<dbReference type="EMBL" id="JAAAMV010000001">
    <property type="protein sequence ID" value="NBD22820.1"/>
    <property type="molecule type" value="Genomic_DNA"/>
</dbReference>
<sequence length="185" mass="20085">MRNWLVVPAMLLCLLATGCNTVARNETSPSPQNDNRVRAQQTAPQKKTISNPKQVAAHLEDLARGVPGVKGAHCVVFKNTAVVGIDVAGNVDRSRVGTIKYAVAEALRKDPYGINAVVTADIDLSHRLTELGADIRRGRPIAGFGEEMADIIGRIVPQIPRDVQPMKAEPQKARSKAQQKLEHRS</sequence>
<dbReference type="Proteomes" id="UP000665561">
    <property type="component" value="Unassembled WGS sequence"/>
</dbReference>
<name>A0ABW9XJR0_9BACL</name>
<feature type="chain" id="PRO_5045145679" evidence="2">
    <location>
        <begin position="24"/>
        <end position="185"/>
    </location>
</feature>